<proteinExistence type="predicted"/>
<keyword evidence="3" id="KW-1185">Reference proteome</keyword>
<sequence>MQVIQREEHRFLSHPLLQRSLQLFHQQQSLIGRTAEVHVTARGRRAARFPERRCQRGQWYQLGQFVRLAPGDSQPRPRGRGGGYAEQATLSDARPAFNQ</sequence>
<dbReference type="AlphaFoldDB" id="A0A8J3PT48"/>
<gene>
    <name evidence="2" type="ORF">Pka01_23380</name>
</gene>
<evidence type="ECO:0000313" key="2">
    <source>
        <dbReference type="EMBL" id="GIG79211.1"/>
    </source>
</evidence>
<evidence type="ECO:0000313" key="3">
    <source>
        <dbReference type="Proteomes" id="UP000630097"/>
    </source>
</evidence>
<dbReference type="EMBL" id="BONV01000007">
    <property type="protein sequence ID" value="GIG79211.1"/>
    <property type="molecule type" value="Genomic_DNA"/>
</dbReference>
<name>A0A8J3PT48_9ACTN</name>
<feature type="region of interest" description="Disordered" evidence="1">
    <location>
        <begin position="70"/>
        <end position="99"/>
    </location>
</feature>
<protein>
    <submittedName>
        <fullName evidence="2">Uncharacterized protein</fullName>
    </submittedName>
</protein>
<comment type="caution">
    <text evidence="2">The sequence shown here is derived from an EMBL/GenBank/DDBJ whole genome shotgun (WGS) entry which is preliminary data.</text>
</comment>
<evidence type="ECO:0000256" key="1">
    <source>
        <dbReference type="SAM" id="MobiDB-lite"/>
    </source>
</evidence>
<organism evidence="2 3">
    <name type="scientific">Planotetraspora kaengkrachanensis</name>
    <dbReference type="NCBI Taxonomy" id="575193"/>
    <lineage>
        <taxon>Bacteria</taxon>
        <taxon>Bacillati</taxon>
        <taxon>Actinomycetota</taxon>
        <taxon>Actinomycetes</taxon>
        <taxon>Streptosporangiales</taxon>
        <taxon>Streptosporangiaceae</taxon>
        <taxon>Planotetraspora</taxon>
    </lineage>
</organism>
<dbReference type="Proteomes" id="UP000630097">
    <property type="component" value="Unassembled WGS sequence"/>
</dbReference>
<reference evidence="2 3" key="1">
    <citation type="submission" date="2021-01" db="EMBL/GenBank/DDBJ databases">
        <title>Whole genome shotgun sequence of Planotetraspora kaengkrachanensis NBRC 104272.</title>
        <authorList>
            <person name="Komaki H."/>
            <person name="Tamura T."/>
        </authorList>
    </citation>
    <scope>NUCLEOTIDE SEQUENCE [LARGE SCALE GENOMIC DNA]</scope>
    <source>
        <strain evidence="2 3">NBRC 104272</strain>
    </source>
</reference>
<accession>A0A8J3PT48</accession>